<feature type="transmembrane region" description="Helical" evidence="1">
    <location>
        <begin position="125"/>
        <end position="156"/>
    </location>
</feature>
<sequence length="160" mass="17810">MSILVWTGIILLFITSFIGFVFPIVPSVLVLWAGFALFYFGISKEELSAIFWIGMLLFTVLIFAADFLVNSYFVKKYGGSQWGEWVGVIAIIAGSFIIPPFGIIVVPFAAVLVTELIIQKNVKRAFLAAYATLVAFLSGTLAKVVIQLIMICWFFIETFM</sequence>
<dbReference type="STRING" id="1714264.BTO30_11940"/>
<protein>
    <recommendedName>
        <fullName evidence="4">DUF456 domain-containing protein</fullName>
    </recommendedName>
</protein>
<feature type="transmembrane region" description="Helical" evidence="1">
    <location>
        <begin position="51"/>
        <end position="73"/>
    </location>
</feature>
<evidence type="ECO:0000256" key="1">
    <source>
        <dbReference type="SAM" id="Phobius"/>
    </source>
</evidence>
<keyword evidence="3" id="KW-1185">Reference proteome</keyword>
<keyword evidence="1" id="KW-0812">Transmembrane</keyword>
<dbReference type="RefSeq" id="WP_075398958.1">
    <property type="nucleotide sequence ID" value="NZ_MSDU01000026.1"/>
</dbReference>
<dbReference type="EMBL" id="MSDU01000026">
    <property type="protein sequence ID" value="OLN22031.1"/>
    <property type="molecule type" value="Genomic_DNA"/>
</dbReference>
<feature type="transmembrane region" description="Helical" evidence="1">
    <location>
        <begin position="6"/>
        <end position="39"/>
    </location>
</feature>
<dbReference type="PANTHER" id="PTHR39165">
    <property type="entry name" value="IG HYPOTHETICAL 17883"/>
    <property type="match status" value="1"/>
</dbReference>
<dbReference type="OrthoDB" id="9808460at2"/>
<dbReference type="Proteomes" id="UP000185568">
    <property type="component" value="Unassembled WGS sequence"/>
</dbReference>
<organism evidence="2 3">
    <name type="scientific">Domibacillus antri</name>
    <dbReference type="NCBI Taxonomy" id="1714264"/>
    <lineage>
        <taxon>Bacteria</taxon>
        <taxon>Bacillati</taxon>
        <taxon>Bacillota</taxon>
        <taxon>Bacilli</taxon>
        <taxon>Bacillales</taxon>
        <taxon>Bacillaceae</taxon>
        <taxon>Domibacillus</taxon>
    </lineage>
</organism>
<feature type="transmembrane region" description="Helical" evidence="1">
    <location>
        <begin position="85"/>
        <end position="113"/>
    </location>
</feature>
<dbReference type="PANTHER" id="PTHR39165:SF1">
    <property type="entry name" value="DUF456 DOMAIN-CONTAINING PROTEIN"/>
    <property type="match status" value="1"/>
</dbReference>
<keyword evidence="1" id="KW-0472">Membrane</keyword>
<accession>A0A1Q8Q432</accession>
<evidence type="ECO:0000313" key="3">
    <source>
        <dbReference type="Proteomes" id="UP000185568"/>
    </source>
</evidence>
<dbReference type="AlphaFoldDB" id="A0A1Q8Q432"/>
<gene>
    <name evidence="2" type="ORF">BTO30_11940</name>
</gene>
<name>A0A1Q8Q432_9BACI</name>
<evidence type="ECO:0000313" key="2">
    <source>
        <dbReference type="EMBL" id="OLN22031.1"/>
    </source>
</evidence>
<reference evidence="2 3" key="1">
    <citation type="submission" date="2016-12" db="EMBL/GenBank/DDBJ databases">
        <title>Domibacillus antri genome sequencing.</title>
        <authorList>
            <person name="Verma A."/>
            <person name="Krishnamurthi S."/>
        </authorList>
    </citation>
    <scope>NUCLEOTIDE SEQUENCE [LARGE SCALE GENOMIC DNA]</scope>
    <source>
        <strain evidence="2 3">XD80</strain>
    </source>
</reference>
<dbReference type="Pfam" id="PF04306">
    <property type="entry name" value="DUF456"/>
    <property type="match status" value="1"/>
</dbReference>
<evidence type="ECO:0008006" key="4">
    <source>
        <dbReference type="Google" id="ProtNLM"/>
    </source>
</evidence>
<keyword evidence="1" id="KW-1133">Transmembrane helix</keyword>
<dbReference type="InterPro" id="IPR007403">
    <property type="entry name" value="DUF456"/>
</dbReference>
<comment type="caution">
    <text evidence="2">The sequence shown here is derived from an EMBL/GenBank/DDBJ whole genome shotgun (WGS) entry which is preliminary data.</text>
</comment>
<proteinExistence type="predicted"/>